<dbReference type="GO" id="GO:0005886">
    <property type="term" value="C:plasma membrane"/>
    <property type="evidence" value="ECO:0007669"/>
    <property type="project" value="TreeGrafter"/>
</dbReference>
<comment type="caution">
    <text evidence="6">The sequence shown here is derived from an EMBL/GenBank/DDBJ whole genome shotgun (WGS) entry which is preliminary data.</text>
</comment>
<dbReference type="PANTHER" id="PTHR45772">
    <property type="entry name" value="CONSERVED COMPONENT OF ABC TRANSPORTER FOR NATURAL AMINO ACIDS-RELATED"/>
    <property type="match status" value="1"/>
</dbReference>
<evidence type="ECO:0000256" key="4">
    <source>
        <dbReference type="ARBA" id="ARBA00022840"/>
    </source>
</evidence>
<evidence type="ECO:0000256" key="2">
    <source>
        <dbReference type="ARBA" id="ARBA00022448"/>
    </source>
</evidence>
<dbReference type="InterPro" id="IPR032823">
    <property type="entry name" value="BCA_ABC_TP_C"/>
</dbReference>
<dbReference type="GO" id="GO:0016887">
    <property type="term" value="F:ATP hydrolysis activity"/>
    <property type="evidence" value="ECO:0007669"/>
    <property type="project" value="InterPro"/>
</dbReference>
<dbReference type="Proteomes" id="UP000321638">
    <property type="component" value="Unassembled WGS sequence"/>
</dbReference>
<dbReference type="Gene3D" id="3.40.50.300">
    <property type="entry name" value="P-loop containing nucleotide triphosphate hydrolases"/>
    <property type="match status" value="1"/>
</dbReference>
<reference evidence="6 7" key="1">
    <citation type="submission" date="2019-06" db="EMBL/GenBank/DDBJ databases">
        <title>New taxonomy in bacterial strain CC-CFT640, isolated from vineyard.</title>
        <authorList>
            <person name="Lin S.-Y."/>
            <person name="Tsai C.-F."/>
            <person name="Young C.-C."/>
        </authorList>
    </citation>
    <scope>NUCLEOTIDE SEQUENCE [LARGE SCALE GENOMIC DNA]</scope>
    <source>
        <strain evidence="6 7">CC-CFT640</strain>
    </source>
</reference>
<dbReference type="InterPro" id="IPR017871">
    <property type="entry name" value="ABC_transporter-like_CS"/>
</dbReference>
<evidence type="ECO:0000313" key="7">
    <source>
        <dbReference type="Proteomes" id="UP000321638"/>
    </source>
</evidence>
<dbReference type="Pfam" id="PF00005">
    <property type="entry name" value="ABC_tran"/>
    <property type="match status" value="1"/>
</dbReference>
<dbReference type="InterPro" id="IPR027417">
    <property type="entry name" value="P-loop_NTPase"/>
</dbReference>
<dbReference type="InterPro" id="IPR003439">
    <property type="entry name" value="ABC_transporter-like_ATP-bd"/>
</dbReference>
<keyword evidence="7" id="KW-1185">Reference proteome</keyword>
<dbReference type="SMART" id="SM00382">
    <property type="entry name" value="AAA"/>
    <property type="match status" value="1"/>
</dbReference>
<accession>A0A5C8PHM3</accession>
<gene>
    <name evidence="6" type="ORF">FHP25_22295</name>
</gene>
<evidence type="ECO:0000259" key="5">
    <source>
        <dbReference type="PROSITE" id="PS50893"/>
    </source>
</evidence>
<dbReference type="Pfam" id="PF12399">
    <property type="entry name" value="BCA_ABC_TP_C"/>
    <property type="match status" value="1"/>
</dbReference>
<keyword evidence="4 6" id="KW-0067">ATP-binding</keyword>
<evidence type="ECO:0000313" key="6">
    <source>
        <dbReference type="EMBL" id="TXL73165.1"/>
    </source>
</evidence>
<keyword evidence="3" id="KW-0547">Nucleotide-binding</keyword>
<evidence type="ECO:0000256" key="3">
    <source>
        <dbReference type="ARBA" id="ARBA00022741"/>
    </source>
</evidence>
<feature type="domain" description="ABC transporter" evidence="5">
    <location>
        <begin position="13"/>
        <end position="254"/>
    </location>
</feature>
<keyword evidence="2" id="KW-0813">Transport</keyword>
<proteinExistence type="inferred from homology"/>
<dbReference type="InterPro" id="IPR003593">
    <property type="entry name" value="AAA+_ATPase"/>
</dbReference>
<dbReference type="RefSeq" id="WP_147849184.1">
    <property type="nucleotide sequence ID" value="NZ_VDUZ01000027.1"/>
</dbReference>
<name>A0A5C8PHM3_9HYPH</name>
<organism evidence="6 7">
    <name type="scientific">Vineibacter terrae</name>
    <dbReference type="NCBI Taxonomy" id="2586908"/>
    <lineage>
        <taxon>Bacteria</taxon>
        <taxon>Pseudomonadati</taxon>
        <taxon>Pseudomonadota</taxon>
        <taxon>Alphaproteobacteria</taxon>
        <taxon>Hyphomicrobiales</taxon>
        <taxon>Vineibacter</taxon>
    </lineage>
</organism>
<protein>
    <submittedName>
        <fullName evidence="6">ABC transporter ATP-binding protein</fullName>
    </submittedName>
</protein>
<dbReference type="PROSITE" id="PS00211">
    <property type="entry name" value="ABC_TRANSPORTER_1"/>
    <property type="match status" value="1"/>
</dbReference>
<dbReference type="PANTHER" id="PTHR45772:SF3">
    <property type="entry name" value="ABC TRANSPORTER ATP-BINDING PROTEIN"/>
    <property type="match status" value="1"/>
</dbReference>
<dbReference type="CDD" id="cd03219">
    <property type="entry name" value="ABC_Mj1267_LivG_branched"/>
    <property type="match status" value="1"/>
</dbReference>
<dbReference type="AlphaFoldDB" id="A0A5C8PHM3"/>
<dbReference type="InterPro" id="IPR051120">
    <property type="entry name" value="ABC_AA/LPS_Transport"/>
</dbReference>
<evidence type="ECO:0000256" key="1">
    <source>
        <dbReference type="ARBA" id="ARBA00005417"/>
    </source>
</evidence>
<sequence>MTAPSPSPSPAIVSVTSVSMHFGGFRALDDVSIDLQRGEIHAIIGPNGAGKSTLLNVISGLLRPTRGDVHYGDQRITHVPPHRRARLGIARSFQITSIFTGFTVHQNVQLALLAQRGDCRHPFRLTGERYRDEAHELLARVQIAGMGARMGGELAAGDRKRLEFAIALAGDPQVLLLDEPTAGMSGAEREIVVGIIRSLSAERQISVLFTEHDIDMVFDNAHRITVMHQGRRLVQGTPAAVRSDPRVRDVYLGEGDDAHV</sequence>
<dbReference type="PROSITE" id="PS50893">
    <property type="entry name" value="ABC_TRANSPORTER_2"/>
    <property type="match status" value="1"/>
</dbReference>
<comment type="similarity">
    <text evidence="1">Belongs to the ABC transporter superfamily.</text>
</comment>
<dbReference type="OrthoDB" id="9810077at2"/>
<dbReference type="GO" id="GO:0005524">
    <property type="term" value="F:ATP binding"/>
    <property type="evidence" value="ECO:0007669"/>
    <property type="project" value="UniProtKB-KW"/>
</dbReference>
<dbReference type="EMBL" id="VDUZ01000027">
    <property type="protein sequence ID" value="TXL73165.1"/>
    <property type="molecule type" value="Genomic_DNA"/>
</dbReference>
<dbReference type="SUPFAM" id="SSF52540">
    <property type="entry name" value="P-loop containing nucleoside triphosphate hydrolases"/>
    <property type="match status" value="1"/>
</dbReference>